<comment type="caution">
    <text evidence="1">The sequence shown here is derived from an EMBL/GenBank/DDBJ whole genome shotgun (WGS) entry which is preliminary data.</text>
</comment>
<evidence type="ECO:0000313" key="2">
    <source>
        <dbReference type="Proteomes" id="UP000288216"/>
    </source>
</evidence>
<organism evidence="1 2">
    <name type="scientific">Scyliorhinus torazame</name>
    <name type="common">Cloudy catshark</name>
    <name type="synonym">Catulus torazame</name>
    <dbReference type="NCBI Taxonomy" id="75743"/>
    <lineage>
        <taxon>Eukaryota</taxon>
        <taxon>Metazoa</taxon>
        <taxon>Chordata</taxon>
        <taxon>Craniata</taxon>
        <taxon>Vertebrata</taxon>
        <taxon>Chondrichthyes</taxon>
        <taxon>Elasmobranchii</taxon>
        <taxon>Galeomorphii</taxon>
        <taxon>Galeoidea</taxon>
        <taxon>Carcharhiniformes</taxon>
        <taxon>Scyliorhinidae</taxon>
        <taxon>Scyliorhinus</taxon>
    </lineage>
</organism>
<dbReference type="EMBL" id="BFAA01002468">
    <property type="protein sequence ID" value="GCB61255.1"/>
    <property type="molecule type" value="Genomic_DNA"/>
</dbReference>
<reference evidence="1 2" key="1">
    <citation type="journal article" date="2018" name="Nat. Ecol. Evol.">
        <title>Shark genomes provide insights into elasmobranch evolution and the origin of vertebrates.</title>
        <authorList>
            <person name="Hara Y"/>
            <person name="Yamaguchi K"/>
            <person name="Onimaru K"/>
            <person name="Kadota M"/>
            <person name="Koyanagi M"/>
            <person name="Keeley SD"/>
            <person name="Tatsumi K"/>
            <person name="Tanaka K"/>
            <person name="Motone F"/>
            <person name="Kageyama Y"/>
            <person name="Nozu R"/>
            <person name="Adachi N"/>
            <person name="Nishimura O"/>
            <person name="Nakagawa R"/>
            <person name="Tanegashima C"/>
            <person name="Kiyatake I"/>
            <person name="Matsumoto R"/>
            <person name="Murakumo K"/>
            <person name="Nishida K"/>
            <person name="Terakita A"/>
            <person name="Kuratani S"/>
            <person name="Sato K"/>
            <person name="Hyodo S Kuraku.S."/>
        </authorList>
    </citation>
    <scope>NUCLEOTIDE SEQUENCE [LARGE SCALE GENOMIC DNA]</scope>
</reference>
<proteinExistence type="predicted"/>
<keyword evidence="2" id="KW-1185">Reference proteome</keyword>
<dbReference type="Proteomes" id="UP000288216">
    <property type="component" value="Unassembled WGS sequence"/>
</dbReference>
<accession>A0A401NK66</accession>
<dbReference type="AlphaFoldDB" id="A0A401NK66"/>
<gene>
    <name evidence="1" type="ORF">scyTo_0007018</name>
</gene>
<name>A0A401NK66_SCYTO</name>
<protein>
    <submittedName>
        <fullName evidence="1">Uncharacterized protein</fullName>
    </submittedName>
</protein>
<evidence type="ECO:0000313" key="1">
    <source>
        <dbReference type="EMBL" id="GCB61255.1"/>
    </source>
</evidence>
<sequence length="66" mass="8001">MRTSKTRDHFCRVRKLKGEADHQFTVCISVRRHCRQHVRSKSDSRNESELVKRNELYGRQHVKYSE</sequence>